<feature type="domain" description="TIR" evidence="2">
    <location>
        <begin position="148"/>
        <end position="283"/>
    </location>
</feature>
<feature type="compositionally biased region" description="Basic and acidic residues" evidence="1">
    <location>
        <begin position="57"/>
        <end position="71"/>
    </location>
</feature>
<organism evidence="3 4">
    <name type="scientific">Faecalibacillus faecis</name>
    <dbReference type="NCBI Taxonomy" id="1982628"/>
    <lineage>
        <taxon>Bacteria</taxon>
        <taxon>Bacillati</taxon>
        <taxon>Bacillota</taxon>
        <taxon>Erysipelotrichia</taxon>
        <taxon>Erysipelotrichales</taxon>
        <taxon>Coprobacillaceae</taxon>
        <taxon>Faecalibacillus</taxon>
    </lineage>
</organism>
<dbReference type="RefSeq" id="WP_106987932.1">
    <property type="nucleotide sequence ID" value="NZ_PYLP01000006.1"/>
</dbReference>
<reference evidence="4" key="1">
    <citation type="submission" date="2018-03" db="EMBL/GenBank/DDBJ databases">
        <title>Lachnoclostridium SNUG30370 gen.nov., sp.nov., isolated from human faeces.</title>
        <authorList>
            <person name="Seo B."/>
            <person name="Jeon K."/>
            <person name="Ko G."/>
        </authorList>
    </citation>
    <scope>NUCLEOTIDE SEQUENCE [LARGE SCALE GENOMIC DNA]</scope>
    <source>
        <strain evidence="4">SNUG30370</strain>
    </source>
</reference>
<dbReference type="PROSITE" id="PS50104">
    <property type="entry name" value="TIR"/>
    <property type="match status" value="1"/>
</dbReference>
<dbReference type="SMART" id="SM00255">
    <property type="entry name" value="TIR"/>
    <property type="match status" value="1"/>
</dbReference>
<evidence type="ECO:0000256" key="1">
    <source>
        <dbReference type="SAM" id="MobiDB-lite"/>
    </source>
</evidence>
<comment type="caution">
    <text evidence="3">The sequence shown here is derived from an EMBL/GenBank/DDBJ whole genome shotgun (WGS) entry which is preliminary data.</text>
</comment>
<dbReference type="Gene3D" id="3.40.50.10140">
    <property type="entry name" value="Toll/interleukin-1 receptor homology (TIR) domain"/>
    <property type="match status" value="1"/>
</dbReference>
<feature type="compositionally biased region" description="Polar residues" evidence="1">
    <location>
        <begin position="43"/>
        <end position="53"/>
    </location>
</feature>
<dbReference type="AlphaFoldDB" id="A0A2T3FZC0"/>
<name>A0A2T3FZC0_9FIRM</name>
<keyword evidence="4" id="KW-1185">Reference proteome</keyword>
<evidence type="ECO:0000313" key="3">
    <source>
        <dbReference type="EMBL" id="PST40627.1"/>
    </source>
</evidence>
<feature type="region of interest" description="Disordered" evidence="1">
    <location>
        <begin position="26"/>
        <end position="74"/>
    </location>
</feature>
<dbReference type="Proteomes" id="UP000241201">
    <property type="component" value="Unassembled WGS sequence"/>
</dbReference>
<proteinExistence type="predicted"/>
<dbReference type="GO" id="GO:0007165">
    <property type="term" value="P:signal transduction"/>
    <property type="evidence" value="ECO:0007669"/>
    <property type="project" value="InterPro"/>
</dbReference>
<sequence length="290" mass="33544">MSIEQYQRTVNNLDKEIATLEQKKASFDKKAADQEKKAAGVSISKNASASMINSKKRQIERYSKESNKAKEQSANLMKKIADKRKKRNDAYSKLQKKQHLEIKRQNNLIVNMQSDYEKQIEELTSKVLSFNEKQLAVTDTMNEENEKQEYDVFISHAWEDKEDFVDDFVKDLNSLGVTTWYDKSQILWGDSMRKKIDEGLKKSRFGIVILSPNYIAEGKYWTKAELDGLFQLESINGKKLLPIWHKLTKKEVMDFSPTIAGKLAMNTSSLTSKEIAEKMQYFLENINGDQ</sequence>
<dbReference type="Pfam" id="PF13676">
    <property type="entry name" value="TIR_2"/>
    <property type="match status" value="1"/>
</dbReference>
<dbReference type="SUPFAM" id="SSF52200">
    <property type="entry name" value="Toll/Interleukin receptor TIR domain"/>
    <property type="match status" value="1"/>
</dbReference>
<dbReference type="InterPro" id="IPR000157">
    <property type="entry name" value="TIR_dom"/>
</dbReference>
<evidence type="ECO:0000313" key="4">
    <source>
        <dbReference type="Proteomes" id="UP000241201"/>
    </source>
</evidence>
<feature type="compositionally biased region" description="Basic and acidic residues" evidence="1">
    <location>
        <begin position="26"/>
        <end position="38"/>
    </location>
</feature>
<protein>
    <recommendedName>
        <fullName evidence="2">TIR domain-containing protein</fullName>
    </recommendedName>
</protein>
<dbReference type="EMBL" id="PYLP01000006">
    <property type="protein sequence ID" value="PST40627.1"/>
    <property type="molecule type" value="Genomic_DNA"/>
</dbReference>
<gene>
    <name evidence="3" type="ORF">C7U55_06880</name>
</gene>
<evidence type="ECO:0000259" key="2">
    <source>
        <dbReference type="PROSITE" id="PS50104"/>
    </source>
</evidence>
<dbReference type="GeneID" id="77470811"/>
<dbReference type="InterPro" id="IPR035897">
    <property type="entry name" value="Toll_tir_struct_dom_sf"/>
</dbReference>
<accession>A0A2T3FZC0</accession>